<protein>
    <submittedName>
        <fullName evidence="1">Uncharacterized protein</fullName>
    </submittedName>
</protein>
<gene>
    <name evidence="1" type="ORF">B9J98_06320</name>
</gene>
<reference evidence="1 2" key="1">
    <citation type="submission" date="2017-04" db="EMBL/GenBank/DDBJ databases">
        <title>Draft Aigarchaeota genome from a New Zealand hot spring.</title>
        <authorList>
            <person name="Reysenbach A.-L."/>
            <person name="Donaho J.A."/>
            <person name="Gerhart J."/>
            <person name="Kelley J.F."/>
            <person name="Kouba K."/>
            <person name="Podar M."/>
            <person name="Stott M."/>
        </authorList>
    </citation>
    <scope>NUCLEOTIDE SEQUENCE [LARGE SCALE GENOMIC DNA]</scope>
    <source>
        <strain evidence="1">NZ13_MG1</strain>
    </source>
</reference>
<organism evidence="1 2">
    <name type="scientific">Candidatus Terraquivivens tikiterensis</name>
    <dbReference type="NCBI Taxonomy" id="1980982"/>
    <lineage>
        <taxon>Archaea</taxon>
        <taxon>Nitrososphaerota</taxon>
        <taxon>Candidatus Wolframiiraptoraceae</taxon>
        <taxon>Candidatus Terraquivivens</taxon>
    </lineage>
</organism>
<evidence type="ECO:0000313" key="1">
    <source>
        <dbReference type="EMBL" id="PUA31459.1"/>
    </source>
</evidence>
<comment type="caution">
    <text evidence="1">The sequence shown here is derived from an EMBL/GenBank/DDBJ whole genome shotgun (WGS) entry which is preliminary data.</text>
</comment>
<dbReference type="EMBL" id="NDWU01000017">
    <property type="protein sequence ID" value="PUA31459.1"/>
    <property type="molecule type" value="Genomic_DNA"/>
</dbReference>
<dbReference type="AlphaFoldDB" id="A0A2R7Y1Z5"/>
<accession>A0A2R7Y1Z5</accession>
<proteinExistence type="predicted"/>
<sequence length="70" mass="8309">MNEARKSRLEAEERRVAYWGIFMAYSKVARMCLNKAKFSGTIPRKRFYGVTFIKTQNHAWTSNYRSQRGL</sequence>
<name>A0A2R7Y1Z5_9ARCH</name>
<evidence type="ECO:0000313" key="2">
    <source>
        <dbReference type="Proteomes" id="UP000244066"/>
    </source>
</evidence>
<dbReference type="Proteomes" id="UP000244066">
    <property type="component" value="Unassembled WGS sequence"/>
</dbReference>